<dbReference type="SUPFAM" id="SSF52540">
    <property type="entry name" value="P-loop containing nucleoside triphosphate hydrolases"/>
    <property type="match status" value="2"/>
</dbReference>
<dbReference type="Pfam" id="PF00004">
    <property type="entry name" value="AAA"/>
    <property type="match status" value="2"/>
</dbReference>
<feature type="domain" description="AAA+ ATPase" evidence="3">
    <location>
        <begin position="254"/>
        <end position="404"/>
    </location>
</feature>
<feature type="domain" description="AAA+ ATPase" evidence="3">
    <location>
        <begin position="566"/>
        <end position="718"/>
    </location>
</feature>
<dbReference type="Gene3D" id="1.10.8.60">
    <property type="match status" value="1"/>
</dbReference>
<keyword evidence="4" id="KW-0482">Metalloprotease</keyword>
<dbReference type="GO" id="GO:0008237">
    <property type="term" value="F:metallopeptidase activity"/>
    <property type="evidence" value="ECO:0007669"/>
    <property type="project" value="UniProtKB-KW"/>
</dbReference>
<dbReference type="InterPro" id="IPR003593">
    <property type="entry name" value="AAA+_ATPase"/>
</dbReference>
<keyword evidence="1" id="KW-0547">Nucleotide-binding</keyword>
<dbReference type="OrthoDB" id="44571at2759"/>
<keyword evidence="5" id="KW-1185">Reference proteome</keyword>
<proteinExistence type="predicted"/>
<gene>
    <name evidence="4" type="ORF">SEMRO_182_G079290.1</name>
</gene>
<reference evidence="4" key="1">
    <citation type="submission" date="2020-06" db="EMBL/GenBank/DDBJ databases">
        <authorList>
            <consortium name="Plant Systems Biology data submission"/>
        </authorList>
    </citation>
    <scope>NUCLEOTIDE SEQUENCE</scope>
    <source>
        <strain evidence="4">D6</strain>
    </source>
</reference>
<evidence type="ECO:0000313" key="5">
    <source>
        <dbReference type="Proteomes" id="UP001153069"/>
    </source>
</evidence>
<dbReference type="AlphaFoldDB" id="A0A9N8DJS4"/>
<dbReference type="InterPro" id="IPR003959">
    <property type="entry name" value="ATPase_AAA_core"/>
</dbReference>
<dbReference type="GO" id="GO:0005737">
    <property type="term" value="C:cytoplasm"/>
    <property type="evidence" value="ECO:0007669"/>
    <property type="project" value="TreeGrafter"/>
</dbReference>
<evidence type="ECO:0000259" key="3">
    <source>
        <dbReference type="SMART" id="SM00382"/>
    </source>
</evidence>
<sequence length="806" mass="88705">MPEKKRARSLQHGLQRQLESCHNWDASDAKQSFVRALLDFKEIASELLIESGRDVDFSEAGTIDLLIDLEDKSARLRRSVQEYYQMYHESAILQKGIDVPVPNDGETTIPISDQQWILTSRALAASLRKRSFFEKQAIERVFEIMEEALLSSQPTTKERLHELVQHCQNLANSIQLPVHGNTDCQLLQASIDEKMHRSDPTGENEQSFDSPTGPSFCPIDLTKTQTDDMPIQDTTSTGAVEFPFPTLVDDAVSSFHGLLVTGPRGSGKTHFCHEVETLAAEKGAKVHVFNPSSRTIGELEDHVISFFRKGSEEGGNHLLVMDDFDEIIGHNLLLPTYEAGGHDNVQIRGAHAASRVLSSILAMMDVNSPASQSPPTTWLACTAKTNVNLILDRFDSLHSLKPPDEKERKKFLAHIMGLDELVVDDDGDTRQQNKLALETLVMSSAGLSYSEIAQKYRTAIMNMDADTTTMTNNNKLLAMKDALQSFVPASLMSHVVDGYVDMRVLGGRELMALSRETPDKCPLLGRDGDLAWKELEWNIVIPISRAAELNRLTHNNQQEETRRKRLCGGVLLTGDPGTGKTTLARHCGRFAAEYLASIKMIEVSCSSMIHKEVGASERAIHRMFEFAQSAMPCIVVLDDVAIVSAVRGKDTTKEGTMDRVLSTLLHEMDGVEQKQNDIQTSNTAGMAIIGITKDATKVDAALLRPGRLGSTVKMNLPDQDARRQISVRELTSMSADDGFESPSATPAVQALADLSELISEKTSGLSGASVVALLSDAKFACAQASSKAPIEAFDMVDFMRSFITNY</sequence>
<organism evidence="4 5">
    <name type="scientific">Seminavis robusta</name>
    <dbReference type="NCBI Taxonomy" id="568900"/>
    <lineage>
        <taxon>Eukaryota</taxon>
        <taxon>Sar</taxon>
        <taxon>Stramenopiles</taxon>
        <taxon>Ochrophyta</taxon>
        <taxon>Bacillariophyta</taxon>
        <taxon>Bacillariophyceae</taxon>
        <taxon>Bacillariophycidae</taxon>
        <taxon>Naviculales</taxon>
        <taxon>Naviculaceae</taxon>
        <taxon>Seminavis</taxon>
    </lineage>
</organism>
<keyword evidence="4" id="KW-0645">Protease</keyword>
<comment type="caution">
    <text evidence="4">The sequence shown here is derived from an EMBL/GenBank/DDBJ whole genome shotgun (WGS) entry which is preliminary data.</text>
</comment>
<dbReference type="InterPro" id="IPR027417">
    <property type="entry name" value="P-loop_NTPase"/>
</dbReference>
<keyword evidence="2" id="KW-0067">ATP-binding</keyword>
<dbReference type="PANTHER" id="PTHR23077">
    <property type="entry name" value="AAA-FAMILY ATPASE"/>
    <property type="match status" value="1"/>
</dbReference>
<evidence type="ECO:0000313" key="4">
    <source>
        <dbReference type="EMBL" id="CAB9503977.1"/>
    </source>
</evidence>
<dbReference type="Proteomes" id="UP001153069">
    <property type="component" value="Unassembled WGS sequence"/>
</dbReference>
<evidence type="ECO:0000256" key="2">
    <source>
        <dbReference type="ARBA" id="ARBA00022840"/>
    </source>
</evidence>
<dbReference type="PANTHER" id="PTHR23077:SF27">
    <property type="entry name" value="ATPASE FAMILY GENE 2 PROTEIN HOMOLOG A"/>
    <property type="match status" value="1"/>
</dbReference>
<dbReference type="EMBL" id="CAICTM010000181">
    <property type="protein sequence ID" value="CAB9503977.1"/>
    <property type="molecule type" value="Genomic_DNA"/>
</dbReference>
<evidence type="ECO:0000256" key="1">
    <source>
        <dbReference type="ARBA" id="ARBA00022741"/>
    </source>
</evidence>
<accession>A0A9N8DJS4</accession>
<dbReference type="GO" id="GO:0005524">
    <property type="term" value="F:ATP binding"/>
    <property type="evidence" value="ECO:0007669"/>
    <property type="project" value="UniProtKB-KW"/>
</dbReference>
<dbReference type="InterPro" id="IPR050168">
    <property type="entry name" value="AAA_ATPase_domain"/>
</dbReference>
<protein>
    <submittedName>
        <fullName evidence="4">Metalloprotease FTSH</fullName>
    </submittedName>
</protein>
<name>A0A9N8DJS4_9STRA</name>
<dbReference type="SMART" id="SM00382">
    <property type="entry name" value="AAA"/>
    <property type="match status" value="2"/>
</dbReference>
<dbReference type="Gene3D" id="3.40.50.300">
    <property type="entry name" value="P-loop containing nucleotide triphosphate hydrolases"/>
    <property type="match status" value="2"/>
</dbReference>
<dbReference type="GO" id="GO:0016887">
    <property type="term" value="F:ATP hydrolysis activity"/>
    <property type="evidence" value="ECO:0007669"/>
    <property type="project" value="InterPro"/>
</dbReference>
<keyword evidence="4" id="KW-0378">Hydrolase</keyword>